<organism evidence="1 2">
    <name type="scientific">Kordia algicida OT-1</name>
    <dbReference type="NCBI Taxonomy" id="391587"/>
    <lineage>
        <taxon>Bacteria</taxon>
        <taxon>Pseudomonadati</taxon>
        <taxon>Bacteroidota</taxon>
        <taxon>Flavobacteriia</taxon>
        <taxon>Flavobacteriales</taxon>
        <taxon>Flavobacteriaceae</taxon>
        <taxon>Kordia</taxon>
    </lineage>
</organism>
<keyword evidence="2" id="KW-1185">Reference proteome</keyword>
<gene>
    <name evidence="1" type="ORF">KAOT1_00880</name>
</gene>
<sequence length="63" mass="6967">MKKHQLKSLLLNKKAISNLNKLDTLKGGTGSFTMDTSFDPCSEYLPSSYDFLLCEAACADHQP</sequence>
<dbReference type="Proteomes" id="UP000002945">
    <property type="component" value="Unassembled WGS sequence"/>
</dbReference>
<evidence type="ECO:0000313" key="2">
    <source>
        <dbReference type="Proteomes" id="UP000002945"/>
    </source>
</evidence>
<dbReference type="HOGENOM" id="CLU_2880026_0_0_10"/>
<protein>
    <submittedName>
        <fullName evidence="1">Uncharacterized protein</fullName>
    </submittedName>
</protein>
<evidence type="ECO:0000313" key="1">
    <source>
        <dbReference type="EMBL" id="EDP94200.1"/>
    </source>
</evidence>
<comment type="caution">
    <text evidence="1">The sequence shown here is derived from an EMBL/GenBank/DDBJ whole genome shotgun (WGS) entry which is preliminary data.</text>
</comment>
<dbReference type="STRING" id="391587.KAOT1_00880"/>
<dbReference type="AlphaFoldDB" id="A9EDM6"/>
<dbReference type="EMBL" id="ABIB01000024">
    <property type="protein sequence ID" value="EDP94200.1"/>
    <property type="molecule type" value="Genomic_DNA"/>
</dbReference>
<name>A9EDM6_9FLAO</name>
<reference evidence="1 2" key="1">
    <citation type="journal article" date="2011" name="J. Bacteriol.">
        <title>Genome sequence of the algicidal bacterium Kordia algicida OT-1.</title>
        <authorList>
            <person name="Lee H.S."/>
            <person name="Kang S.G."/>
            <person name="Kwon K.K."/>
            <person name="Lee J.H."/>
            <person name="Kim S.J."/>
        </authorList>
    </citation>
    <scope>NUCLEOTIDE SEQUENCE [LARGE SCALE GENOMIC DNA]</scope>
    <source>
        <strain evidence="1 2">OT-1</strain>
    </source>
</reference>
<accession>A9EDM6</accession>
<dbReference type="RefSeq" id="WP_007092752.1">
    <property type="nucleotide sequence ID" value="NZ_CP142125.1"/>
</dbReference>
<proteinExistence type="predicted"/>